<sequence>MDTIYFQLSKNASKNNWRNNSNIHKSIFTKNYKKEIVKQKNVATNVKTVIVFIPDPVQFKINEKKRRRTNKILKLFQGWDGSNRKLKRYVKERLNDPKSFEHIETQYEDKGYYIILYMTYRGKNTFGALVVNEAVAKITLEGKLLDVKNRIL</sequence>
<keyword evidence="2" id="KW-1185">Reference proteome</keyword>
<protein>
    <submittedName>
        <fullName evidence="1">Uncharacterized protein</fullName>
    </submittedName>
</protein>
<dbReference type="EMBL" id="MSCN01000001">
    <property type="protein sequence ID" value="PQJ79555.1"/>
    <property type="molecule type" value="Genomic_DNA"/>
</dbReference>
<reference evidence="1 2" key="1">
    <citation type="submission" date="2016-12" db="EMBL/GenBank/DDBJ databases">
        <title>Trade-off between light-utilization and light-protection in marine flavobacteria.</title>
        <authorList>
            <person name="Kumagai Y."/>
            <person name="Yoshizawa S."/>
            <person name="Kogure K."/>
            <person name="Iwasaki W."/>
        </authorList>
    </citation>
    <scope>NUCLEOTIDE SEQUENCE [LARGE SCALE GENOMIC DNA]</scope>
    <source>
        <strain evidence="1 2">NBRC 108759</strain>
    </source>
</reference>
<comment type="caution">
    <text evidence="1">The sequence shown here is derived from an EMBL/GenBank/DDBJ whole genome shotgun (WGS) entry which is preliminary data.</text>
</comment>
<gene>
    <name evidence="1" type="ORF">BTO18_10395</name>
</gene>
<organism evidence="1 2">
    <name type="scientific">Polaribacter porphyrae</name>
    <dbReference type="NCBI Taxonomy" id="1137780"/>
    <lineage>
        <taxon>Bacteria</taxon>
        <taxon>Pseudomonadati</taxon>
        <taxon>Bacteroidota</taxon>
        <taxon>Flavobacteriia</taxon>
        <taxon>Flavobacteriales</taxon>
        <taxon>Flavobacteriaceae</taxon>
    </lineage>
</organism>
<evidence type="ECO:0000313" key="2">
    <source>
        <dbReference type="Proteomes" id="UP000238882"/>
    </source>
</evidence>
<dbReference type="RefSeq" id="WP_105016152.1">
    <property type="nucleotide sequence ID" value="NZ_MSCN01000001.1"/>
</dbReference>
<proteinExistence type="predicted"/>
<accession>A0A2S7WPM0</accession>
<evidence type="ECO:0000313" key="1">
    <source>
        <dbReference type="EMBL" id="PQJ79555.1"/>
    </source>
</evidence>
<dbReference type="OrthoDB" id="5417073at2"/>
<dbReference type="Proteomes" id="UP000238882">
    <property type="component" value="Unassembled WGS sequence"/>
</dbReference>
<dbReference type="AlphaFoldDB" id="A0A2S7WPM0"/>
<name>A0A2S7WPM0_9FLAO</name>